<gene>
    <name evidence="3" type="ORF">F6V25_10650</name>
</gene>
<name>A0A7J4ZPZ5_9BACT</name>
<evidence type="ECO:0000313" key="3">
    <source>
        <dbReference type="EMBL" id="KAB0665075.1"/>
    </source>
</evidence>
<dbReference type="NCBIfam" id="TIGR02607">
    <property type="entry name" value="antidote_HigA"/>
    <property type="match status" value="1"/>
</dbReference>
<accession>A0A7J4ZPZ5</accession>
<dbReference type="AlphaFoldDB" id="A0A7J4ZPZ5"/>
<dbReference type="SMART" id="SM00530">
    <property type="entry name" value="HTH_XRE"/>
    <property type="match status" value="1"/>
</dbReference>
<dbReference type="InterPro" id="IPR001387">
    <property type="entry name" value="Cro/C1-type_HTH"/>
</dbReference>
<proteinExistence type="predicted"/>
<dbReference type="Pfam" id="PF01381">
    <property type="entry name" value="HTH_3"/>
    <property type="match status" value="1"/>
</dbReference>
<evidence type="ECO:0000256" key="1">
    <source>
        <dbReference type="ARBA" id="ARBA00023125"/>
    </source>
</evidence>
<dbReference type="InterPro" id="IPR013430">
    <property type="entry name" value="Toxin_antidote_HigA"/>
</dbReference>
<dbReference type="Proteomes" id="UP000420562">
    <property type="component" value="Unassembled WGS sequence"/>
</dbReference>
<dbReference type="PANTHER" id="PTHR36924">
    <property type="entry name" value="ANTITOXIN HIGA-1"/>
    <property type="match status" value="1"/>
</dbReference>
<dbReference type="GO" id="GO:0003677">
    <property type="term" value="F:DNA binding"/>
    <property type="evidence" value="ECO:0007669"/>
    <property type="project" value="UniProtKB-KW"/>
</dbReference>
<evidence type="ECO:0000313" key="4">
    <source>
        <dbReference type="Proteomes" id="UP000420562"/>
    </source>
</evidence>
<dbReference type="SUPFAM" id="SSF47413">
    <property type="entry name" value="lambda repressor-like DNA-binding domains"/>
    <property type="match status" value="1"/>
</dbReference>
<keyword evidence="4" id="KW-1185">Reference proteome</keyword>
<dbReference type="InterPro" id="IPR010982">
    <property type="entry name" value="Lambda_DNA-bd_dom_sf"/>
</dbReference>
<reference evidence="3 4" key="1">
    <citation type="submission" date="2019-09" db="EMBL/GenBank/DDBJ databases">
        <title>Geobacter sp. Red96, a novel strain isolated from paddy soil.</title>
        <authorList>
            <person name="Xu Z."/>
            <person name="Masuda Y."/>
            <person name="Itoh H."/>
            <person name="Senoo K."/>
        </authorList>
    </citation>
    <scope>NUCLEOTIDE SEQUENCE [LARGE SCALE GENOMIC DNA]</scope>
    <source>
        <strain evidence="3 4">Red96</strain>
    </source>
</reference>
<organism evidence="3 4">
    <name type="scientific">Oryzomonas japonica</name>
    <dbReference type="NCBI Taxonomy" id="2603858"/>
    <lineage>
        <taxon>Bacteria</taxon>
        <taxon>Pseudomonadati</taxon>
        <taxon>Thermodesulfobacteriota</taxon>
        <taxon>Desulfuromonadia</taxon>
        <taxon>Geobacterales</taxon>
        <taxon>Geobacteraceae</taxon>
        <taxon>Oryzomonas</taxon>
    </lineage>
</organism>
<dbReference type="Gene3D" id="1.10.260.40">
    <property type="entry name" value="lambda repressor-like DNA-binding domains"/>
    <property type="match status" value="1"/>
</dbReference>
<feature type="domain" description="HTH cro/C1-type" evidence="2">
    <location>
        <begin position="16"/>
        <end position="70"/>
    </location>
</feature>
<comment type="caution">
    <text evidence="3">The sequence shown here is derived from an EMBL/GenBank/DDBJ whole genome shotgun (WGS) entry which is preliminary data.</text>
</comment>
<sequence>MATKNGLPAIHPGEYLKEILEGLGLSQNAFASSIGVSAMRVSHVIHGKRPVTAELAVLFGKAFGQTPQYWMNLQTSYDLKITEKIMAHRVRQIRPIALAA</sequence>
<dbReference type="RefSeq" id="WP_151128562.1">
    <property type="nucleotide sequence ID" value="NZ_VZQZ01000006.1"/>
</dbReference>
<protein>
    <submittedName>
        <fullName evidence="3">HigA family addiction module antidote protein</fullName>
    </submittedName>
</protein>
<dbReference type="PANTHER" id="PTHR36924:SF1">
    <property type="entry name" value="ANTITOXIN HIGA-1"/>
    <property type="match status" value="1"/>
</dbReference>
<dbReference type="EMBL" id="VZQZ01000006">
    <property type="protein sequence ID" value="KAB0665075.1"/>
    <property type="molecule type" value="Genomic_DNA"/>
</dbReference>
<dbReference type="PROSITE" id="PS50943">
    <property type="entry name" value="HTH_CROC1"/>
    <property type="match status" value="1"/>
</dbReference>
<evidence type="ECO:0000259" key="2">
    <source>
        <dbReference type="PROSITE" id="PS50943"/>
    </source>
</evidence>
<dbReference type="CDD" id="cd00093">
    <property type="entry name" value="HTH_XRE"/>
    <property type="match status" value="1"/>
</dbReference>
<keyword evidence="1" id="KW-0238">DNA-binding</keyword>